<dbReference type="InterPro" id="IPR054261">
    <property type="entry name" value="DUF6992"/>
</dbReference>
<evidence type="ECO:0000313" key="3">
    <source>
        <dbReference type="Proteomes" id="UP000559626"/>
    </source>
</evidence>
<dbReference type="EMBL" id="JABBGH010000003">
    <property type="protein sequence ID" value="NML67547.1"/>
    <property type="molecule type" value="Genomic_DNA"/>
</dbReference>
<keyword evidence="1" id="KW-0812">Transmembrane</keyword>
<reference evidence="2 3" key="1">
    <citation type="submission" date="2020-04" db="EMBL/GenBank/DDBJ databases">
        <title>Hymenobacter polaris sp. nov., isolated from Arctic soil.</title>
        <authorList>
            <person name="Dahal R.H."/>
        </authorList>
    </citation>
    <scope>NUCLEOTIDE SEQUENCE [LARGE SCALE GENOMIC DNA]</scope>
    <source>
        <strain evidence="2 3">RP-2-7</strain>
    </source>
</reference>
<keyword evidence="1" id="KW-1133">Transmembrane helix</keyword>
<feature type="transmembrane region" description="Helical" evidence="1">
    <location>
        <begin position="27"/>
        <end position="45"/>
    </location>
</feature>
<evidence type="ECO:0000256" key="1">
    <source>
        <dbReference type="SAM" id="Phobius"/>
    </source>
</evidence>
<feature type="transmembrane region" description="Helical" evidence="1">
    <location>
        <begin position="57"/>
        <end position="77"/>
    </location>
</feature>
<evidence type="ECO:0000313" key="2">
    <source>
        <dbReference type="EMBL" id="NML67547.1"/>
    </source>
</evidence>
<protein>
    <submittedName>
        <fullName evidence="2">Uncharacterized protein</fullName>
    </submittedName>
</protein>
<sequence length="164" mass="18181">MLLTTLLAGPAWLAAYQHQELLLGRGLSVLGVWAVLNLLLSGYSLPRTDAREWHHHFHLMNCGWGFVNAVLAALGILRSHPGQPPLGFTPAAALDSQLLTERIFLVNAVLDVGYLLVALWLLRRAAAPAARRPERLYGFGRSIQLQGAFLLVFDAAMWVVLRYF</sequence>
<feature type="transmembrane region" description="Helical" evidence="1">
    <location>
        <begin position="103"/>
        <end position="122"/>
    </location>
</feature>
<dbReference type="RefSeq" id="WP_169533205.1">
    <property type="nucleotide sequence ID" value="NZ_JABBGH010000003.1"/>
</dbReference>
<proteinExistence type="predicted"/>
<dbReference type="AlphaFoldDB" id="A0A7Y0AI02"/>
<feature type="transmembrane region" description="Helical" evidence="1">
    <location>
        <begin position="143"/>
        <end position="161"/>
    </location>
</feature>
<name>A0A7Y0AI02_9BACT</name>
<gene>
    <name evidence="2" type="ORF">HHL22_20285</name>
</gene>
<dbReference type="Proteomes" id="UP000559626">
    <property type="component" value="Unassembled WGS sequence"/>
</dbReference>
<organism evidence="2 3">
    <name type="scientific">Hymenobacter polaris</name>
    <dbReference type="NCBI Taxonomy" id="2682546"/>
    <lineage>
        <taxon>Bacteria</taxon>
        <taxon>Pseudomonadati</taxon>
        <taxon>Bacteroidota</taxon>
        <taxon>Cytophagia</taxon>
        <taxon>Cytophagales</taxon>
        <taxon>Hymenobacteraceae</taxon>
        <taxon>Hymenobacter</taxon>
    </lineage>
</organism>
<comment type="caution">
    <text evidence="2">The sequence shown here is derived from an EMBL/GenBank/DDBJ whole genome shotgun (WGS) entry which is preliminary data.</text>
</comment>
<dbReference type="Pfam" id="PF22503">
    <property type="entry name" value="DUF6992"/>
    <property type="match status" value="1"/>
</dbReference>
<keyword evidence="3" id="KW-1185">Reference proteome</keyword>
<accession>A0A7Y0AI02</accession>
<keyword evidence="1" id="KW-0472">Membrane</keyword>